<comment type="caution">
    <text evidence="1">The sequence shown here is derived from an EMBL/GenBank/DDBJ whole genome shotgun (WGS) entry which is preliminary data.</text>
</comment>
<accession>A0AAE4P461</accession>
<proteinExistence type="predicted"/>
<dbReference type="Proteomes" id="UP001189000">
    <property type="component" value="Unassembled WGS sequence"/>
</dbReference>
<gene>
    <name evidence="1" type="ORF">CMU51_15620</name>
</gene>
<dbReference type="AlphaFoldDB" id="A0AAE4P461"/>
<evidence type="ECO:0000313" key="1">
    <source>
        <dbReference type="EMBL" id="MDV3665479.1"/>
    </source>
</evidence>
<dbReference type="RefSeq" id="WP_238557079.1">
    <property type="nucleotide sequence ID" value="NZ_CP077750.1"/>
</dbReference>
<protein>
    <submittedName>
        <fullName evidence="1">Uncharacterized protein</fullName>
    </submittedName>
</protein>
<reference evidence="1" key="1">
    <citation type="submission" date="2023-02" db="EMBL/GenBank/DDBJ databases">
        <title>Elizabethkingia anophelis draft genomes.</title>
        <authorList>
            <person name="Nicholson A.C."/>
            <person name="Whitney A.M."/>
            <person name="Humrighouse B.W."/>
            <person name="Villarma A."/>
            <person name="Bell M."/>
            <person name="Mcquiston J."/>
        </authorList>
    </citation>
    <scope>NUCLEOTIDE SEQUENCE</scope>
    <source>
        <strain evidence="1">B4955</strain>
    </source>
</reference>
<dbReference type="EMBL" id="NWGY01000015">
    <property type="protein sequence ID" value="MDV3665479.1"/>
    <property type="molecule type" value="Genomic_DNA"/>
</dbReference>
<sequence>MNSLDALNNKNLLDDFNLVIQTGTENLLEFPERKEILTNDWAEENGQEYDLNLVRFKDQEVTLSCAIMANDDTAFWLAYNAFFAEVTKPGFQNLYIWDHSKTYQVFYKKTGAFKKTLKRLKNVDRVFVKFQITIQVKTP</sequence>
<organism evidence="1 2">
    <name type="scientific">Elizabethkingia anophelis</name>
    <dbReference type="NCBI Taxonomy" id="1117645"/>
    <lineage>
        <taxon>Bacteria</taxon>
        <taxon>Pseudomonadati</taxon>
        <taxon>Bacteroidota</taxon>
        <taxon>Flavobacteriia</taxon>
        <taxon>Flavobacteriales</taxon>
        <taxon>Weeksellaceae</taxon>
        <taxon>Elizabethkingia</taxon>
    </lineage>
</organism>
<evidence type="ECO:0000313" key="2">
    <source>
        <dbReference type="Proteomes" id="UP001189000"/>
    </source>
</evidence>
<name>A0AAE4P461_9FLAO</name>